<dbReference type="InterPro" id="IPR036188">
    <property type="entry name" value="FAD/NAD-bd_sf"/>
</dbReference>
<reference evidence="3" key="1">
    <citation type="submission" date="2013-08" db="EMBL/GenBank/DDBJ databases">
        <authorList>
            <person name="Mendez C."/>
            <person name="Richter M."/>
            <person name="Ferrer M."/>
            <person name="Sanchez J."/>
        </authorList>
    </citation>
    <scope>NUCLEOTIDE SEQUENCE</scope>
</reference>
<reference evidence="3" key="2">
    <citation type="journal article" date="2014" name="ISME J.">
        <title>Microbial stratification in low pH oxic and suboxic macroscopic growths along an acid mine drainage.</title>
        <authorList>
            <person name="Mendez-Garcia C."/>
            <person name="Mesa V."/>
            <person name="Sprenger R.R."/>
            <person name="Richter M."/>
            <person name="Diez M.S."/>
            <person name="Solano J."/>
            <person name="Bargiela R."/>
            <person name="Golyshina O.V."/>
            <person name="Manteca A."/>
            <person name="Ramos J.L."/>
            <person name="Gallego J.R."/>
            <person name="Llorente I."/>
            <person name="Martins Dos Santos V.A."/>
            <person name="Jensen O.N."/>
            <person name="Pelaez A.I."/>
            <person name="Sanchez J."/>
            <person name="Ferrer M."/>
        </authorList>
    </citation>
    <scope>NUCLEOTIDE SEQUENCE</scope>
</reference>
<protein>
    <submittedName>
        <fullName evidence="3">Glutamate synthase (Nadph), homotetrameric</fullName>
    </submittedName>
</protein>
<dbReference type="Gene3D" id="3.40.50.720">
    <property type="entry name" value="NAD(P)-binding Rossmann-like Domain"/>
    <property type="match status" value="1"/>
</dbReference>
<feature type="compositionally biased region" description="Low complexity" evidence="1">
    <location>
        <begin position="467"/>
        <end position="479"/>
    </location>
</feature>
<evidence type="ECO:0000313" key="3">
    <source>
        <dbReference type="EMBL" id="EQD74896.1"/>
    </source>
</evidence>
<dbReference type="SUPFAM" id="SSF51971">
    <property type="entry name" value="Nucleotide-binding domain"/>
    <property type="match status" value="1"/>
</dbReference>
<feature type="domain" description="4Fe-4S ferredoxin-type" evidence="2">
    <location>
        <begin position="45"/>
        <end position="78"/>
    </location>
</feature>
<dbReference type="Gene3D" id="3.50.50.60">
    <property type="entry name" value="FAD/NAD(P)-binding domain"/>
    <property type="match status" value="1"/>
</dbReference>
<sequence>MAPETAVVPKPAPPKLNPVRVPIPEEPAAERVADFREVLHAYSREDAILEAKRCIQCRRPWCVEACPITQDAREYIRLIAAADFDGAARVTLREDPLATCLCKVCYHYCEDACVVKKKGVPIAIRQLKRAALDYGRSDLVYVPSRPKGQRVAVVGSGPAGLEVAWELGVRGYSVTVFEQEARFGGLMQTIPPYRMTDEDVETDRARFRDLDITWRRGVKVGVDFPVDRLLREDGYQAVFLGIGTPLHRILSVEGERRPGVLPALDFLKRVNRGEDVPVGREIVVVGGGDVAMDAVRTALRRSRGGRVTLVYRRGREEMPADAEEVHGAESEGIRFLFQRAPVRIVGGDRVEGLVVQSMELGPPDAGGRRRPVPIDGSEETLPCDTVIVAVGQRADLAGFGDELGLRLTAQGWPEGRGPGFQTAVPGIFAAGGRSVVYAMGSAAEAAEEIDRYLAARRGETTGPRPDPFGGPAAFARPAGYTTPIRLPP</sequence>
<proteinExistence type="predicted"/>
<dbReference type="Pfam" id="PF14691">
    <property type="entry name" value="Fer4_20"/>
    <property type="match status" value="1"/>
</dbReference>
<dbReference type="PRINTS" id="PR00419">
    <property type="entry name" value="ADXRDTASE"/>
</dbReference>
<dbReference type="Pfam" id="PF07992">
    <property type="entry name" value="Pyr_redox_2"/>
    <property type="match status" value="1"/>
</dbReference>
<feature type="region of interest" description="Disordered" evidence="1">
    <location>
        <begin position="458"/>
        <end position="488"/>
    </location>
</feature>
<evidence type="ECO:0000256" key="1">
    <source>
        <dbReference type="SAM" id="MobiDB-lite"/>
    </source>
</evidence>
<organism evidence="3">
    <name type="scientific">mine drainage metagenome</name>
    <dbReference type="NCBI Taxonomy" id="410659"/>
    <lineage>
        <taxon>unclassified sequences</taxon>
        <taxon>metagenomes</taxon>
        <taxon>ecological metagenomes</taxon>
    </lineage>
</organism>
<dbReference type="PROSITE" id="PS51379">
    <property type="entry name" value="4FE4S_FER_2"/>
    <property type="match status" value="1"/>
</dbReference>
<dbReference type="InterPro" id="IPR009051">
    <property type="entry name" value="Helical_ferredxn"/>
</dbReference>
<dbReference type="PANTHER" id="PTHR42783:SF3">
    <property type="entry name" value="GLUTAMATE SYNTHASE [NADPH] SMALL CHAIN-RELATED"/>
    <property type="match status" value="1"/>
</dbReference>
<dbReference type="InterPro" id="IPR028261">
    <property type="entry name" value="DPD_II"/>
</dbReference>
<name>T1BPY5_9ZZZZ</name>
<dbReference type="SUPFAM" id="SSF46548">
    <property type="entry name" value="alpha-helical ferredoxin"/>
    <property type="match status" value="1"/>
</dbReference>
<dbReference type="InterPro" id="IPR023753">
    <property type="entry name" value="FAD/NAD-binding_dom"/>
</dbReference>
<dbReference type="InterPro" id="IPR017896">
    <property type="entry name" value="4Fe4S_Fe-S-bd"/>
</dbReference>
<dbReference type="AlphaFoldDB" id="T1BPY5"/>
<dbReference type="GO" id="GO:0051536">
    <property type="term" value="F:iron-sulfur cluster binding"/>
    <property type="evidence" value="ECO:0007669"/>
    <property type="project" value="InterPro"/>
</dbReference>
<evidence type="ECO:0000259" key="2">
    <source>
        <dbReference type="PROSITE" id="PS51379"/>
    </source>
</evidence>
<accession>T1BPY5</accession>
<dbReference type="PANTHER" id="PTHR42783">
    <property type="entry name" value="GLUTAMATE SYNTHASE [NADPH] SMALL CHAIN"/>
    <property type="match status" value="1"/>
</dbReference>
<dbReference type="Gene3D" id="1.10.1060.10">
    <property type="entry name" value="Alpha-helical ferredoxin"/>
    <property type="match status" value="1"/>
</dbReference>
<gene>
    <name evidence="3" type="ORF">B1B_02413</name>
</gene>
<dbReference type="GO" id="GO:0016491">
    <property type="term" value="F:oxidoreductase activity"/>
    <property type="evidence" value="ECO:0007669"/>
    <property type="project" value="InterPro"/>
</dbReference>
<comment type="caution">
    <text evidence="3">The sequence shown here is derived from an EMBL/GenBank/DDBJ whole genome shotgun (WGS) entry which is preliminary data.</text>
</comment>
<dbReference type="EMBL" id="AUZY01001426">
    <property type="protein sequence ID" value="EQD74896.1"/>
    <property type="molecule type" value="Genomic_DNA"/>
</dbReference>